<evidence type="ECO:0000313" key="7">
    <source>
        <dbReference type="EMBL" id="OCK81706.1"/>
    </source>
</evidence>
<feature type="region of interest" description="Disordered" evidence="5">
    <location>
        <begin position="123"/>
        <end position="199"/>
    </location>
</feature>
<dbReference type="EMBL" id="KV744911">
    <property type="protein sequence ID" value="OCK81706.1"/>
    <property type="molecule type" value="Genomic_DNA"/>
</dbReference>
<evidence type="ECO:0000313" key="8">
    <source>
        <dbReference type="Proteomes" id="UP000250266"/>
    </source>
</evidence>
<dbReference type="EC" id="3.4.22.49" evidence="2"/>
<keyword evidence="4" id="KW-0159">Chromosome partition</keyword>
<keyword evidence="3" id="KW-0378">Hydrolase</keyword>
<name>A0A8E2ECU1_9PEZI</name>
<keyword evidence="8" id="KW-1185">Reference proteome</keyword>
<dbReference type="Pfam" id="PF03568">
    <property type="entry name" value="Separin_C"/>
    <property type="match status" value="1"/>
</dbReference>
<sequence>MATANVSARKQAGDIRTAVTSTTTCTSATVAALQELLAVTSKQQPLKENTKLRSTRNITVTTTSRSKALPKTNRKIKVDEVAELIQETETSLLPKEKFILATDVVNATLKSLGDALNTQLASHRRVSSTKSQLPPVTSHSQHASSSPNMRAPLSRSSSLSQKPLQELPASQMSNAPRKRSALRRSSSYSSYSRPTPAPGVVATTDCARLAFAYLRTSEAFKVSGRDLPALQLENGMLALIGKAIAHGLENIALKELRILKRRLEAFAASGPEELVKNTLEGNWGIKNVDSLPEKETMASLLQFEKVDPKSPALPLIINFHAYTLRVAAASKRPSVVESTLRSLELSNRSSPANLILEYAKTPGSAAKAARQLESFAQIVLSLCPSVSSGEDIMACNDKLKPSPEVVFRLQHLAFQVRQRWWKLAKHQVDVERELFEPFAKCLLALSRRSTLPGAEKYSLAATAFQELSDTSRELLGQSSTTNARGSAFSSIYRTLSSLAQGAKLTHEALRWTEASNSTNGSTVSGAKTAAHLVRVAALNLEAMLSQEKMVNVDDSVGDALKALTGGLTGNSTELDSLFAEVAGFRRAALKFYTTDMQHAPNTTSASLQQLAFSILSACTHFAARYVGTKPSDDASAKSIIRHRERTNMASKVIKGIVESVIICSKHYISSKAANWIDLDKILQDCYSILLELQRGSDAGETTTSNLHLELQFPLVKISNLYWTYYLHAKKDIEDSTSLLKAMRRSVDMLSSRTQTEKQSGLLSMKCEKLGEALTSANRPSDAQESFLKAIRVHLESGTLKSAAKMASTSPIHQVWEVDVAVAALGRLLKTLHQSFIKYGLRQQEQLAFFDDEGIANDERGLLLEWQLAMFCKSISKHRSWDATLTSSVQMLGQRLLELYPPSKFPLRRERVAILLLRIAADNPSVLSQEILTLTAGCNTTGCRDLSEDVELEKYQDHLQATLAVHFIFQGPSPSIERLKDCLIIWQSIVDAAESWSSLSDRVDDINNWLLQLETISDYFAAKGEEYLRIPLLRLVTRILELHNSNDATQLVLNLSRLGLQFLHLGYSGKAGVSLAKAQRLLSSGAVSTEAKLQWHLAYAEYLLQIGSFGKCENTLSTAEKIAVNDPHFLSLSQPTVTLSGRIRLNRLLADASYVYSLLSLKTGNHGDALRHAKRCVALNRRVWATLENRSTTKTVSRPDSDTEMENLTEGVANLMSSARDVPVIMSITHESLNGAAFWSLVPSLYRGLCHQSQVFSHQGMFQEAVYFAEQADKVASAVNARPFMIDNISRRAEYWVHGGQAHKGQDLLDLVKPSLADKSMVLATYHLSNAYVCRANREFSQEIESYEAAGTILRNLSEPVFIQSLERFTAVDDLRADQVADILLEVSSANKKTKKPVKPVRSRKPVVKAPIRPARKLIASKPPNFPGSSAEECPQLFNLQGDMLRGKAMVMLLQDKLSMAIELLQCAEDLDNGHQSSIQQHSANFKRLLAQSMKEISSDFTFNTLPESTISFPAITRGDSKLSEGSDASPMYLSPSQRPSLVISPAKGPRGKKNIKEDFIATLRRARECIAEVHVLAIQTGSSSVVHQICCALGHITVLLSAANPGSPKGSLHPLYAAYLAELPKQHALQLEQSAIDLEKESHSRDDLLTWPNLRSPDKPMQLSAGQFQRDYVDIIPDSWTALSLSLNEEQDELYITRYHANQSPFILRLPMSRHKSRDVDEEVFGFEQGKAELMEIIELSNFSTHDARDMSAKGAKSEWWAEREALDARLHDLLVNIENTWLGGFRGIFSQHHRQPNLLARFQKSFQNILNRHLPSRQGRGQQKKVNLEPRILELFIGLGDATNENLDLDEPLMDLIYFIVDILQFNGEPNAYDEIDFDSIVVETLDALRAYHSASQTVSTNLTHTILILDKNLHAFPWESLPSLQSLSISRLPSLAALRERLISAKPSLFPDLNTCPGHHISANVGGTSILNPSGDLTHTQKTLRPYLDSMEGEWTHIVARAPTEKEFEAALQARDLLLYFGHGSGAQYIRSRIVKKLYSGRERCQTNPSVSATSSAKKFNCATAFLFGCSSALMSEHGVYEPSGMLASYLAAGSPAVLGMLWDVTDKDCDRFAVRTGEIWGLWPDAAAEVHADARSKSKGRGKVRQRVAEVENARGAVVGRGRRGKGDDVEVGNGEVEQIKMERKRGVGLDEAVKGAREACVLRYLNGAAGVVYGIPVFLD</sequence>
<evidence type="ECO:0000259" key="6">
    <source>
        <dbReference type="PROSITE" id="PS51700"/>
    </source>
</evidence>
<dbReference type="OrthoDB" id="10255632at2759"/>
<dbReference type="PANTHER" id="PTHR12792:SF0">
    <property type="entry name" value="SEPARIN"/>
    <property type="match status" value="1"/>
</dbReference>
<dbReference type="Proteomes" id="UP000250266">
    <property type="component" value="Unassembled WGS sequence"/>
</dbReference>
<dbReference type="GO" id="GO:0005634">
    <property type="term" value="C:nucleus"/>
    <property type="evidence" value="ECO:0007669"/>
    <property type="project" value="InterPro"/>
</dbReference>
<dbReference type="GO" id="GO:0044732">
    <property type="term" value="C:mitotic spindle pole body"/>
    <property type="evidence" value="ECO:0007669"/>
    <property type="project" value="TreeGrafter"/>
</dbReference>
<organism evidence="7 8">
    <name type="scientific">Lepidopterella palustris CBS 459.81</name>
    <dbReference type="NCBI Taxonomy" id="1314670"/>
    <lineage>
        <taxon>Eukaryota</taxon>
        <taxon>Fungi</taxon>
        <taxon>Dikarya</taxon>
        <taxon>Ascomycota</taxon>
        <taxon>Pezizomycotina</taxon>
        <taxon>Dothideomycetes</taxon>
        <taxon>Pleosporomycetidae</taxon>
        <taxon>Mytilinidiales</taxon>
        <taxon>Argynnaceae</taxon>
        <taxon>Lepidopterella</taxon>
    </lineage>
</organism>
<proteinExistence type="predicted"/>
<gene>
    <name evidence="7" type="ORF">K432DRAFT_403567</name>
</gene>
<dbReference type="PROSITE" id="PS51700">
    <property type="entry name" value="SEPARIN"/>
    <property type="match status" value="1"/>
</dbReference>
<feature type="region of interest" description="Disordered" evidence="5">
    <location>
        <begin position="1521"/>
        <end position="1549"/>
    </location>
</feature>
<reference evidence="7 8" key="1">
    <citation type="journal article" date="2016" name="Nat. Commun.">
        <title>Ectomycorrhizal ecology is imprinted in the genome of the dominant symbiotic fungus Cenococcum geophilum.</title>
        <authorList>
            <consortium name="DOE Joint Genome Institute"/>
            <person name="Peter M."/>
            <person name="Kohler A."/>
            <person name="Ohm R.A."/>
            <person name="Kuo A."/>
            <person name="Krutzmann J."/>
            <person name="Morin E."/>
            <person name="Arend M."/>
            <person name="Barry K.W."/>
            <person name="Binder M."/>
            <person name="Choi C."/>
            <person name="Clum A."/>
            <person name="Copeland A."/>
            <person name="Grisel N."/>
            <person name="Haridas S."/>
            <person name="Kipfer T."/>
            <person name="LaButti K."/>
            <person name="Lindquist E."/>
            <person name="Lipzen A."/>
            <person name="Maire R."/>
            <person name="Meier B."/>
            <person name="Mihaltcheva S."/>
            <person name="Molinier V."/>
            <person name="Murat C."/>
            <person name="Poggeler S."/>
            <person name="Quandt C.A."/>
            <person name="Sperisen C."/>
            <person name="Tritt A."/>
            <person name="Tisserant E."/>
            <person name="Crous P.W."/>
            <person name="Henrissat B."/>
            <person name="Nehls U."/>
            <person name="Egli S."/>
            <person name="Spatafora J.W."/>
            <person name="Grigoriev I.V."/>
            <person name="Martin F.M."/>
        </authorList>
    </citation>
    <scope>NUCLEOTIDE SEQUENCE [LARGE SCALE GENOMIC DNA]</scope>
    <source>
        <strain evidence="7 8">CBS 459.81</strain>
    </source>
</reference>
<accession>A0A8E2ECU1</accession>
<evidence type="ECO:0000256" key="1">
    <source>
        <dbReference type="ARBA" id="ARBA00000451"/>
    </source>
</evidence>
<evidence type="ECO:0000256" key="5">
    <source>
        <dbReference type="SAM" id="MobiDB-lite"/>
    </source>
</evidence>
<dbReference type="GO" id="GO:0051307">
    <property type="term" value="P:meiotic chromosome separation"/>
    <property type="evidence" value="ECO:0007669"/>
    <property type="project" value="TreeGrafter"/>
</dbReference>
<feature type="compositionally biased region" description="Low complexity" evidence="5">
    <location>
        <begin position="183"/>
        <end position="193"/>
    </location>
</feature>
<protein>
    <recommendedName>
        <fullName evidence="2">separase</fullName>
        <ecNumber evidence="2">3.4.22.49</ecNumber>
    </recommendedName>
</protein>
<feature type="domain" description="Peptidase C50" evidence="6">
    <location>
        <begin position="1966"/>
        <end position="2083"/>
    </location>
</feature>
<dbReference type="GO" id="GO:0006508">
    <property type="term" value="P:proteolysis"/>
    <property type="evidence" value="ECO:0007669"/>
    <property type="project" value="InterPro"/>
</dbReference>
<evidence type="ECO:0000256" key="3">
    <source>
        <dbReference type="ARBA" id="ARBA00022801"/>
    </source>
</evidence>
<dbReference type="InterPro" id="IPR030397">
    <property type="entry name" value="SEPARIN_core_dom"/>
</dbReference>
<feature type="compositionally biased region" description="Polar residues" evidence="5">
    <location>
        <begin position="128"/>
        <end position="174"/>
    </location>
</feature>
<dbReference type="InterPro" id="IPR011990">
    <property type="entry name" value="TPR-like_helical_dom_sf"/>
</dbReference>
<dbReference type="GO" id="GO:0005737">
    <property type="term" value="C:cytoplasm"/>
    <property type="evidence" value="ECO:0007669"/>
    <property type="project" value="TreeGrafter"/>
</dbReference>
<dbReference type="PANTHER" id="PTHR12792">
    <property type="entry name" value="EXTRA SPINDLE POLES 1-RELATED"/>
    <property type="match status" value="1"/>
</dbReference>
<dbReference type="SUPFAM" id="SSF48452">
    <property type="entry name" value="TPR-like"/>
    <property type="match status" value="1"/>
</dbReference>
<dbReference type="GO" id="GO:0004197">
    <property type="term" value="F:cysteine-type endopeptidase activity"/>
    <property type="evidence" value="ECO:0007669"/>
    <property type="project" value="InterPro"/>
</dbReference>
<dbReference type="InterPro" id="IPR005314">
    <property type="entry name" value="Peptidase_C50"/>
</dbReference>
<evidence type="ECO:0000256" key="2">
    <source>
        <dbReference type="ARBA" id="ARBA00012489"/>
    </source>
</evidence>
<evidence type="ECO:0000256" key="4">
    <source>
        <dbReference type="ARBA" id="ARBA00022829"/>
    </source>
</evidence>
<dbReference type="GO" id="GO:0072686">
    <property type="term" value="C:mitotic spindle"/>
    <property type="evidence" value="ECO:0007669"/>
    <property type="project" value="TreeGrafter"/>
</dbReference>
<comment type="catalytic activity">
    <reaction evidence="1">
        <text>All bonds known to be hydrolyzed by this endopeptidase have arginine in P1 and an acidic residue in P4. P6 is often occupied by an acidic residue or by a hydroxy-amino-acid residue, the phosphorylation of which enhances cleavage.</text>
        <dbReference type="EC" id="3.4.22.49"/>
    </reaction>
</comment>